<organism evidence="5 6">
    <name type="scientific">Pseudogymnoascus verrucosus</name>
    <dbReference type="NCBI Taxonomy" id="342668"/>
    <lineage>
        <taxon>Eukaryota</taxon>
        <taxon>Fungi</taxon>
        <taxon>Dikarya</taxon>
        <taxon>Ascomycota</taxon>
        <taxon>Pezizomycotina</taxon>
        <taxon>Leotiomycetes</taxon>
        <taxon>Thelebolales</taxon>
        <taxon>Thelebolaceae</taxon>
        <taxon>Pseudogymnoascus</taxon>
    </lineage>
</organism>
<evidence type="ECO:0000313" key="6">
    <source>
        <dbReference type="Proteomes" id="UP000091956"/>
    </source>
</evidence>
<dbReference type="CDD" id="cd00067">
    <property type="entry name" value="GAL4"/>
    <property type="match status" value="1"/>
</dbReference>
<comment type="subcellular location">
    <subcellularLocation>
        <location evidence="1">Nucleus</location>
    </subcellularLocation>
</comment>
<dbReference type="Pfam" id="PF00172">
    <property type="entry name" value="Zn_clus"/>
    <property type="match status" value="1"/>
</dbReference>
<dbReference type="Proteomes" id="UP000091956">
    <property type="component" value="Unassembled WGS sequence"/>
</dbReference>
<dbReference type="OrthoDB" id="5213892at2759"/>
<dbReference type="PANTHER" id="PTHR37534:SF26">
    <property type="entry name" value="TRANSCRIPTION FACTOR, PUTATIVE-RELATED"/>
    <property type="match status" value="1"/>
</dbReference>
<evidence type="ECO:0000313" key="5">
    <source>
        <dbReference type="EMBL" id="OBT94623.1"/>
    </source>
</evidence>
<dbReference type="Gene3D" id="4.10.240.10">
    <property type="entry name" value="Zn(2)-C6 fungal-type DNA-binding domain"/>
    <property type="match status" value="1"/>
</dbReference>
<evidence type="ECO:0000256" key="1">
    <source>
        <dbReference type="ARBA" id="ARBA00004123"/>
    </source>
</evidence>
<dbReference type="SMART" id="SM00066">
    <property type="entry name" value="GAL4"/>
    <property type="match status" value="1"/>
</dbReference>
<dbReference type="GO" id="GO:0045944">
    <property type="term" value="P:positive regulation of transcription by RNA polymerase II"/>
    <property type="evidence" value="ECO:0007669"/>
    <property type="project" value="TreeGrafter"/>
</dbReference>
<evidence type="ECO:0000259" key="4">
    <source>
        <dbReference type="PROSITE" id="PS50048"/>
    </source>
</evidence>
<accession>A0A1B8GFP2</accession>
<feature type="domain" description="Zn(2)-C6 fungal-type" evidence="4">
    <location>
        <begin position="10"/>
        <end position="38"/>
    </location>
</feature>
<sequence>MAPPLWSKQGCWTCRLRKKKCDEGHPQCSTCESLSITCHGYGSKPDWMDGGDGERAVSNGIKEVVKQTSRRKAAQSIKQRDPAKIAPKSTTLSESSSSPAPSQDRHEPAFSADETALLMHFLDHVFPLQYPVYKPAIQEGGRGWLLSALLQTKSLYHAALALSAYHYQTAASVMLSQPCQIATLVMQEKHLEICIKSLNTFTHTSCPNGELSIMMTIIQLSFFELFTNYGNAWQAHLRAAMNMYQRRNRPDLVPLDLSSESKTALNDLPLLEREALVSNEAAQSRFISGTLIWLDIISCITATTTPHLLQSHSTVMAPDSQTQLEDIMGCKNWVMLQIGRIAALHADRLQSLRQGHFNCVGFKQTIIDINLEIQSGLNASGPDSVALCNPSALITPVFASMALVYLHLITHGFQQLGELDAVISRVMIMLQTEVPTHLLPAVVAPLYVIGSVARQGDEQFFRDVFSSPPLLDPSLKQRARILPALEEVWNKRRADPTFLWESSLEPIHDILLI</sequence>
<dbReference type="InterPro" id="IPR036864">
    <property type="entry name" value="Zn2-C6_fun-type_DNA-bd_sf"/>
</dbReference>
<name>A0A1B8GFP2_9PEZI</name>
<dbReference type="Pfam" id="PF11951">
    <property type="entry name" value="Fungal_trans_2"/>
    <property type="match status" value="1"/>
</dbReference>
<keyword evidence="6" id="KW-1185">Reference proteome</keyword>
<feature type="compositionally biased region" description="Low complexity" evidence="3">
    <location>
        <begin position="89"/>
        <end position="102"/>
    </location>
</feature>
<reference evidence="6" key="2">
    <citation type="journal article" date="2018" name="Nat. Commun.">
        <title>Extreme sensitivity to ultraviolet light in the fungal pathogen causing white-nose syndrome of bats.</title>
        <authorList>
            <person name="Palmer J.M."/>
            <person name="Drees K.P."/>
            <person name="Foster J.T."/>
            <person name="Lindner D.L."/>
        </authorList>
    </citation>
    <scope>NUCLEOTIDE SEQUENCE [LARGE SCALE GENOMIC DNA]</scope>
    <source>
        <strain evidence="6">UAMH 10579</strain>
    </source>
</reference>
<gene>
    <name evidence="5" type="ORF">VE01_07902</name>
</gene>
<dbReference type="SUPFAM" id="SSF57701">
    <property type="entry name" value="Zn2/Cys6 DNA-binding domain"/>
    <property type="match status" value="1"/>
</dbReference>
<dbReference type="GO" id="GO:0005634">
    <property type="term" value="C:nucleus"/>
    <property type="evidence" value="ECO:0007669"/>
    <property type="project" value="UniProtKB-SubCell"/>
</dbReference>
<evidence type="ECO:0000256" key="3">
    <source>
        <dbReference type="SAM" id="MobiDB-lite"/>
    </source>
</evidence>
<dbReference type="AlphaFoldDB" id="A0A1B8GFP2"/>
<dbReference type="EMBL" id="KV460242">
    <property type="protein sequence ID" value="OBT94623.1"/>
    <property type="molecule type" value="Genomic_DNA"/>
</dbReference>
<proteinExistence type="predicted"/>
<dbReference type="InterPro" id="IPR001138">
    <property type="entry name" value="Zn2Cys6_DnaBD"/>
</dbReference>
<reference evidence="5 6" key="1">
    <citation type="submission" date="2016-03" db="EMBL/GenBank/DDBJ databases">
        <title>Comparative genomics of Pseudogymnoascus destructans, the fungus causing white-nose syndrome of bats.</title>
        <authorList>
            <person name="Palmer J.M."/>
            <person name="Drees K.P."/>
            <person name="Foster J.T."/>
            <person name="Lindner D.L."/>
        </authorList>
    </citation>
    <scope>NUCLEOTIDE SEQUENCE [LARGE SCALE GENOMIC DNA]</scope>
    <source>
        <strain evidence="5 6">UAMH 10579</strain>
    </source>
</reference>
<dbReference type="PANTHER" id="PTHR37534">
    <property type="entry name" value="TRANSCRIPTIONAL ACTIVATOR PROTEIN UGA3"/>
    <property type="match status" value="1"/>
</dbReference>
<keyword evidence="2" id="KW-0539">Nucleus</keyword>
<dbReference type="PROSITE" id="PS00463">
    <property type="entry name" value="ZN2_CY6_FUNGAL_1"/>
    <property type="match status" value="1"/>
</dbReference>
<protein>
    <recommendedName>
        <fullName evidence="4">Zn(2)-C6 fungal-type domain-containing protein</fullName>
    </recommendedName>
</protein>
<dbReference type="GO" id="GO:0008270">
    <property type="term" value="F:zinc ion binding"/>
    <property type="evidence" value="ECO:0007669"/>
    <property type="project" value="InterPro"/>
</dbReference>
<dbReference type="GO" id="GO:0000981">
    <property type="term" value="F:DNA-binding transcription factor activity, RNA polymerase II-specific"/>
    <property type="evidence" value="ECO:0007669"/>
    <property type="project" value="InterPro"/>
</dbReference>
<dbReference type="InterPro" id="IPR021858">
    <property type="entry name" value="Fun_TF"/>
</dbReference>
<dbReference type="PROSITE" id="PS50048">
    <property type="entry name" value="ZN2_CY6_FUNGAL_2"/>
    <property type="match status" value="1"/>
</dbReference>
<evidence type="ECO:0000256" key="2">
    <source>
        <dbReference type="ARBA" id="ARBA00023242"/>
    </source>
</evidence>
<dbReference type="GO" id="GO:0000976">
    <property type="term" value="F:transcription cis-regulatory region binding"/>
    <property type="evidence" value="ECO:0007669"/>
    <property type="project" value="TreeGrafter"/>
</dbReference>
<feature type="region of interest" description="Disordered" evidence="3">
    <location>
        <begin position="64"/>
        <end position="108"/>
    </location>
</feature>
<dbReference type="RefSeq" id="XP_018128356.1">
    <property type="nucleotide sequence ID" value="XM_018277332.1"/>
</dbReference>
<dbReference type="GeneID" id="28841288"/>